<dbReference type="HAMAP" id="MF_01463_B">
    <property type="entry name" value="SecD_B"/>
    <property type="match status" value="1"/>
</dbReference>
<keyword evidence="11" id="KW-0732">Signal</keyword>
<keyword evidence="2 10" id="KW-0813">Transport</keyword>
<dbReference type="Pfam" id="PF21760">
    <property type="entry name" value="SecD_1st"/>
    <property type="match status" value="1"/>
</dbReference>
<dbReference type="GO" id="GO:0015450">
    <property type="term" value="F:protein-transporting ATPase activity"/>
    <property type="evidence" value="ECO:0007669"/>
    <property type="project" value="InterPro"/>
</dbReference>
<feature type="transmembrane region" description="Helical" evidence="10">
    <location>
        <begin position="408"/>
        <end position="429"/>
    </location>
</feature>
<dbReference type="InterPro" id="IPR001036">
    <property type="entry name" value="Acrflvin-R"/>
</dbReference>
<reference evidence="15" key="1">
    <citation type="journal article" date="2014" name="Int. J. Syst. Evol. Microbiol.">
        <title>Complete genome sequence of Corynebacterium casei LMG S-19264T (=DSM 44701T), isolated from a smear-ripened cheese.</title>
        <authorList>
            <consortium name="US DOE Joint Genome Institute (JGI-PGF)"/>
            <person name="Walter F."/>
            <person name="Albersmeier A."/>
            <person name="Kalinowski J."/>
            <person name="Ruckert C."/>
        </authorList>
    </citation>
    <scope>NUCLEOTIDE SEQUENCE</scope>
    <source>
        <strain evidence="15">CGMCC 1.15254</strain>
    </source>
</reference>
<evidence type="ECO:0000256" key="4">
    <source>
        <dbReference type="ARBA" id="ARBA00022519"/>
    </source>
</evidence>
<comment type="subcellular location">
    <subcellularLocation>
        <location evidence="1 10">Cell membrane</location>
        <topology evidence="1 10">Multi-pass membrane protein</topology>
    </subcellularLocation>
</comment>
<organism evidence="15 16">
    <name type="scientific">Terasakiella brassicae</name>
    <dbReference type="NCBI Taxonomy" id="1634917"/>
    <lineage>
        <taxon>Bacteria</taxon>
        <taxon>Pseudomonadati</taxon>
        <taxon>Pseudomonadota</taxon>
        <taxon>Alphaproteobacteria</taxon>
        <taxon>Rhodospirillales</taxon>
        <taxon>Terasakiellaceae</taxon>
        <taxon>Terasakiella</taxon>
    </lineage>
</organism>
<comment type="similarity">
    <text evidence="10">Belongs to the SecD/SecF family. SecD subfamily.</text>
</comment>
<keyword evidence="8 10" id="KW-0811">Translocation</keyword>
<dbReference type="InterPro" id="IPR005791">
    <property type="entry name" value="SecD"/>
</dbReference>
<dbReference type="Pfam" id="PF22599">
    <property type="entry name" value="SecDF_P1_head"/>
    <property type="match status" value="1"/>
</dbReference>
<dbReference type="PANTHER" id="PTHR30081:SF1">
    <property type="entry name" value="PROTEIN TRANSLOCASE SUBUNIT SECD"/>
    <property type="match status" value="1"/>
</dbReference>
<evidence type="ECO:0000256" key="9">
    <source>
        <dbReference type="ARBA" id="ARBA00023136"/>
    </source>
</evidence>
<dbReference type="InterPro" id="IPR048631">
    <property type="entry name" value="SecD_1st"/>
</dbReference>
<feature type="domain" description="SecDF P1 head subdomain" evidence="14">
    <location>
        <begin position="228"/>
        <end position="336"/>
    </location>
</feature>
<dbReference type="PRINTS" id="PR00702">
    <property type="entry name" value="ACRIFLAVINRP"/>
</dbReference>
<dbReference type="Gene3D" id="1.20.1640.10">
    <property type="entry name" value="Multidrug efflux transporter AcrB transmembrane domain"/>
    <property type="match status" value="1"/>
</dbReference>
<dbReference type="Pfam" id="PF02355">
    <property type="entry name" value="SecD_SecF_C"/>
    <property type="match status" value="1"/>
</dbReference>
<evidence type="ECO:0000313" key="15">
    <source>
        <dbReference type="EMBL" id="GGF51669.1"/>
    </source>
</evidence>
<dbReference type="FunFam" id="1.20.1640.10:FF:000004">
    <property type="entry name" value="Protein translocase subunit SecD"/>
    <property type="match status" value="1"/>
</dbReference>
<proteinExistence type="inferred from homology"/>
<evidence type="ECO:0000256" key="10">
    <source>
        <dbReference type="HAMAP-Rule" id="MF_01463"/>
    </source>
</evidence>
<dbReference type="InterPro" id="IPR022813">
    <property type="entry name" value="SecD/SecF_arch_bac"/>
</dbReference>
<keyword evidence="16" id="KW-1185">Reference proteome</keyword>
<keyword evidence="6 10" id="KW-0653">Protein transport</keyword>
<gene>
    <name evidence="10 15" type="primary">secD</name>
    <name evidence="15" type="ORF">GCM10011332_01100</name>
</gene>
<evidence type="ECO:0000256" key="8">
    <source>
        <dbReference type="ARBA" id="ARBA00023010"/>
    </source>
</evidence>
<feature type="domain" description="Protein translocase subunit SecDF P1" evidence="13">
    <location>
        <begin position="149"/>
        <end position="207"/>
    </location>
</feature>
<dbReference type="PANTHER" id="PTHR30081">
    <property type="entry name" value="PROTEIN-EXPORT MEMBRANE PROTEIN SEC"/>
    <property type="match status" value="1"/>
</dbReference>
<keyword evidence="7 10" id="KW-1133">Transmembrane helix</keyword>
<comment type="subunit">
    <text evidence="10">Forms a complex with SecF. Part of the essential Sec protein translocation apparatus which comprises SecA, SecYEG and auxiliary proteins SecDF-YajC and YidC.</text>
</comment>
<accession>A0A917BNG7</accession>
<dbReference type="AlphaFoldDB" id="A0A917BNG7"/>
<dbReference type="FunFam" id="3.30.1360.200:FF:000002">
    <property type="entry name" value="Preprotein translocase subunit SecD"/>
    <property type="match status" value="1"/>
</dbReference>
<evidence type="ECO:0000256" key="7">
    <source>
        <dbReference type="ARBA" id="ARBA00022989"/>
    </source>
</evidence>
<protein>
    <recommendedName>
        <fullName evidence="10">Protein translocase subunit SecD</fullName>
    </recommendedName>
</protein>
<keyword evidence="4" id="KW-0997">Cell inner membrane</keyword>
<evidence type="ECO:0000259" key="12">
    <source>
        <dbReference type="Pfam" id="PF02355"/>
    </source>
</evidence>
<evidence type="ECO:0000259" key="14">
    <source>
        <dbReference type="Pfam" id="PF22599"/>
    </source>
</evidence>
<evidence type="ECO:0000256" key="6">
    <source>
        <dbReference type="ARBA" id="ARBA00022927"/>
    </source>
</evidence>
<feature type="domain" description="Protein export membrane protein SecD/SecF C-terminal" evidence="12">
    <location>
        <begin position="341"/>
        <end position="508"/>
    </location>
</feature>
<dbReference type="GO" id="GO:0006605">
    <property type="term" value="P:protein targeting"/>
    <property type="evidence" value="ECO:0007669"/>
    <property type="project" value="UniProtKB-UniRule"/>
</dbReference>
<dbReference type="InterPro" id="IPR048634">
    <property type="entry name" value="SecD_SecF_C"/>
</dbReference>
<dbReference type="InterPro" id="IPR055344">
    <property type="entry name" value="SecD_SecF_C_bact"/>
</dbReference>
<sequence>MVYFAKWKIAIVVAVCLLGVAFAAPNLLDRNTTENLPGWLPNQQISLGLDLRGGSHLLLEVEAQTVINERLESIVDSIRQTLRSERIRYTGLGIRDSQVSVQIKKPDQVQQAYDLLRKIDTGTETINENGKISITMTEEAVLKAKRSAVEQSIEIVRRRIDETGTKEPNIQRQGDDRILIQLPGIDNPEDVKRLLGKTAKMTFHLVNHTVTPEDILAGRIPPGTIALPDAENENTKIAVRRKVEVSGDMLIDSQPTFQDAQPVVSFTFNALGGKKFGQVTSKNVNRRLAIVLDGKVISAPNIQGPILGGSGIITGRFSVQEANDLSLLLRAGALPAPLVILEERTVGPGLGADSIEAGKVASVIGLLGVIIFMVASYGRFGIYADIALMFNIILIGAALSVLQATLTLPGIAGIVLTIGMAVDANVLIFERIREETRNGLGPIAAIDSGYKRAIKTIVDANVTTLIAAVLLYQFGSGPVRGFAVTLAIGILTSMFTAIMLTRLQVVVWLRRTKPKTLEL</sequence>
<evidence type="ECO:0000259" key="13">
    <source>
        <dbReference type="Pfam" id="PF21760"/>
    </source>
</evidence>
<comment type="caution">
    <text evidence="15">The sequence shown here is derived from an EMBL/GenBank/DDBJ whole genome shotgun (WGS) entry which is preliminary data.</text>
</comment>
<feature type="transmembrane region" description="Helical" evidence="10">
    <location>
        <begin position="382"/>
        <end position="402"/>
    </location>
</feature>
<dbReference type="RefSeq" id="WP_188659930.1">
    <property type="nucleotide sequence ID" value="NZ_BMHV01000001.1"/>
</dbReference>
<evidence type="ECO:0000256" key="2">
    <source>
        <dbReference type="ARBA" id="ARBA00022448"/>
    </source>
</evidence>
<comment type="function">
    <text evidence="10">Part of the Sec protein translocase complex. Interacts with the SecYEG preprotein conducting channel. SecDF uses the proton motive force (PMF) to complete protein translocation after the ATP-dependent function of SecA.</text>
</comment>
<comment type="caution">
    <text evidence="10">Lacks conserved residue(s) required for the propagation of feature annotation.</text>
</comment>
<feature type="signal peptide" evidence="11">
    <location>
        <begin position="1"/>
        <end position="23"/>
    </location>
</feature>
<evidence type="ECO:0000256" key="5">
    <source>
        <dbReference type="ARBA" id="ARBA00022692"/>
    </source>
</evidence>
<dbReference type="GO" id="GO:0065002">
    <property type="term" value="P:intracellular protein transmembrane transport"/>
    <property type="evidence" value="ECO:0007669"/>
    <property type="project" value="UniProtKB-UniRule"/>
</dbReference>
<reference evidence="15" key="2">
    <citation type="submission" date="2020-09" db="EMBL/GenBank/DDBJ databases">
        <authorList>
            <person name="Sun Q."/>
            <person name="Zhou Y."/>
        </authorList>
    </citation>
    <scope>NUCLEOTIDE SEQUENCE</scope>
    <source>
        <strain evidence="15">CGMCC 1.15254</strain>
    </source>
</reference>
<dbReference type="Gene3D" id="3.30.1360.200">
    <property type="match status" value="1"/>
</dbReference>
<dbReference type="GO" id="GO:0043952">
    <property type="term" value="P:protein transport by the Sec complex"/>
    <property type="evidence" value="ECO:0007669"/>
    <property type="project" value="UniProtKB-UniRule"/>
</dbReference>
<dbReference type="EMBL" id="BMHV01000001">
    <property type="protein sequence ID" value="GGF51669.1"/>
    <property type="molecule type" value="Genomic_DNA"/>
</dbReference>
<keyword evidence="3 10" id="KW-1003">Cell membrane</keyword>
<dbReference type="Pfam" id="PF07549">
    <property type="entry name" value="Sec_GG"/>
    <property type="match status" value="1"/>
</dbReference>
<feature type="chain" id="PRO_5037203166" description="Protein translocase subunit SecD" evidence="11">
    <location>
        <begin position="24"/>
        <end position="519"/>
    </location>
</feature>
<dbReference type="Proteomes" id="UP000632498">
    <property type="component" value="Unassembled WGS sequence"/>
</dbReference>
<dbReference type="GO" id="GO:0005886">
    <property type="term" value="C:plasma membrane"/>
    <property type="evidence" value="ECO:0007669"/>
    <property type="project" value="UniProtKB-SubCell"/>
</dbReference>
<evidence type="ECO:0000313" key="16">
    <source>
        <dbReference type="Proteomes" id="UP000632498"/>
    </source>
</evidence>
<keyword evidence="9 10" id="KW-0472">Membrane</keyword>
<dbReference type="InterPro" id="IPR054384">
    <property type="entry name" value="SecDF_P1_head"/>
</dbReference>
<keyword evidence="5 10" id="KW-0812">Transmembrane</keyword>
<evidence type="ECO:0000256" key="11">
    <source>
        <dbReference type="SAM" id="SignalP"/>
    </source>
</evidence>
<name>A0A917BNG7_9PROT</name>
<evidence type="ECO:0000256" key="1">
    <source>
        <dbReference type="ARBA" id="ARBA00004651"/>
    </source>
</evidence>
<evidence type="ECO:0000256" key="3">
    <source>
        <dbReference type="ARBA" id="ARBA00022475"/>
    </source>
</evidence>
<feature type="transmembrane region" description="Helical" evidence="10">
    <location>
        <begin position="357"/>
        <end position="375"/>
    </location>
</feature>
<dbReference type="Gene3D" id="3.30.70.3400">
    <property type="match status" value="2"/>
</dbReference>
<dbReference type="InterPro" id="IPR022646">
    <property type="entry name" value="SecD/SecF_CS"/>
</dbReference>
<feature type="transmembrane region" description="Helical" evidence="10">
    <location>
        <begin position="457"/>
        <end position="475"/>
    </location>
</feature>
<dbReference type="NCBIfam" id="TIGR00916">
    <property type="entry name" value="2A0604s01"/>
    <property type="match status" value="1"/>
</dbReference>
<dbReference type="SUPFAM" id="SSF82866">
    <property type="entry name" value="Multidrug efflux transporter AcrB transmembrane domain"/>
    <property type="match status" value="1"/>
</dbReference>
<feature type="transmembrane region" description="Helical" evidence="10">
    <location>
        <begin position="481"/>
        <end position="509"/>
    </location>
</feature>
<dbReference type="NCBIfam" id="TIGR01129">
    <property type="entry name" value="secD"/>
    <property type="match status" value="1"/>
</dbReference>